<dbReference type="GO" id="GO:0006749">
    <property type="term" value="P:glutathione metabolic process"/>
    <property type="evidence" value="ECO:0007669"/>
    <property type="project" value="TreeGrafter"/>
</dbReference>
<evidence type="ECO:0000259" key="4">
    <source>
        <dbReference type="PROSITE" id="PS50404"/>
    </source>
</evidence>
<dbReference type="PROSITE" id="PS50404">
    <property type="entry name" value="GST_NTER"/>
    <property type="match status" value="1"/>
</dbReference>
<comment type="catalytic activity">
    <reaction evidence="3">
        <text>RX + glutathione = an S-substituted glutathione + a halide anion + H(+)</text>
        <dbReference type="Rhea" id="RHEA:16437"/>
        <dbReference type="ChEBI" id="CHEBI:15378"/>
        <dbReference type="ChEBI" id="CHEBI:16042"/>
        <dbReference type="ChEBI" id="CHEBI:17792"/>
        <dbReference type="ChEBI" id="CHEBI:57925"/>
        <dbReference type="ChEBI" id="CHEBI:90779"/>
        <dbReference type="EC" id="2.5.1.18"/>
    </reaction>
</comment>
<feature type="domain" description="GST N-terminal" evidence="4">
    <location>
        <begin position="1"/>
        <end position="82"/>
    </location>
</feature>
<dbReference type="STRING" id="44941.A0A397UUT0"/>
<dbReference type="GO" id="GO:0043295">
    <property type="term" value="F:glutathione binding"/>
    <property type="evidence" value="ECO:0007669"/>
    <property type="project" value="TreeGrafter"/>
</dbReference>
<dbReference type="Pfam" id="PF13417">
    <property type="entry name" value="GST_N_3"/>
    <property type="match status" value="1"/>
</dbReference>
<organism evidence="6 7">
    <name type="scientific">Gigaspora rosea</name>
    <dbReference type="NCBI Taxonomy" id="44941"/>
    <lineage>
        <taxon>Eukaryota</taxon>
        <taxon>Fungi</taxon>
        <taxon>Fungi incertae sedis</taxon>
        <taxon>Mucoromycota</taxon>
        <taxon>Glomeromycotina</taxon>
        <taxon>Glomeromycetes</taxon>
        <taxon>Diversisporales</taxon>
        <taxon>Gigasporaceae</taxon>
        <taxon>Gigaspora</taxon>
    </lineage>
</organism>
<dbReference type="InterPro" id="IPR036249">
    <property type="entry name" value="Thioredoxin-like_sf"/>
</dbReference>
<dbReference type="InterPro" id="IPR004046">
    <property type="entry name" value="GST_C"/>
</dbReference>
<dbReference type="InterPro" id="IPR010987">
    <property type="entry name" value="Glutathione-S-Trfase_C-like"/>
</dbReference>
<dbReference type="SUPFAM" id="SSF52833">
    <property type="entry name" value="Thioredoxin-like"/>
    <property type="match status" value="1"/>
</dbReference>
<dbReference type="SFLD" id="SFLDG00358">
    <property type="entry name" value="Main_(cytGST)"/>
    <property type="match status" value="1"/>
</dbReference>
<reference evidence="6 7" key="1">
    <citation type="submission" date="2018-06" db="EMBL/GenBank/DDBJ databases">
        <title>Comparative genomics reveals the genomic features of Rhizophagus irregularis, R. cerebriforme, R. diaphanum and Gigaspora rosea, and their symbiotic lifestyle signature.</title>
        <authorList>
            <person name="Morin E."/>
            <person name="San Clemente H."/>
            <person name="Chen E.C.H."/>
            <person name="De La Providencia I."/>
            <person name="Hainaut M."/>
            <person name="Kuo A."/>
            <person name="Kohler A."/>
            <person name="Murat C."/>
            <person name="Tang N."/>
            <person name="Roy S."/>
            <person name="Loubradou J."/>
            <person name="Henrissat B."/>
            <person name="Grigoriev I.V."/>
            <person name="Corradi N."/>
            <person name="Roux C."/>
            <person name="Martin F.M."/>
        </authorList>
    </citation>
    <scope>NUCLEOTIDE SEQUENCE [LARGE SCALE GENOMIC DNA]</scope>
    <source>
        <strain evidence="6 7">DAOM 194757</strain>
    </source>
</reference>
<evidence type="ECO:0000259" key="5">
    <source>
        <dbReference type="PROSITE" id="PS50405"/>
    </source>
</evidence>
<dbReference type="InterPro" id="IPR004045">
    <property type="entry name" value="Glutathione_S-Trfase_N"/>
</dbReference>
<keyword evidence="2 6" id="KW-0808">Transferase</keyword>
<keyword evidence="7" id="KW-1185">Reference proteome</keyword>
<dbReference type="InterPro" id="IPR040079">
    <property type="entry name" value="Glutathione_S-Trfase"/>
</dbReference>
<dbReference type="SUPFAM" id="SSF47616">
    <property type="entry name" value="GST C-terminal domain-like"/>
    <property type="match status" value="1"/>
</dbReference>
<dbReference type="GO" id="GO:0005737">
    <property type="term" value="C:cytoplasm"/>
    <property type="evidence" value="ECO:0007669"/>
    <property type="project" value="TreeGrafter"/>
</dbReference>
<dbReference type="SFLD" id="SFLDS00019">
    <property type="entry name" value="Glutathione_Transferase_(cytos"/>
    <property type="match status" value="1"/>
</dbReference>
<name>A0A397UUT0_9GLOM</name>
<dbReference type="EMBL" id="QKWP01000873">
    <property type="protein sequence ID" value="RIB13994.1"/>
    <property type="molecule type" value="Genomic_DNA"/>
</dbReference>
<comment type="caution">
    <text evidence="6">The sequence shown here is derived from an EMBL/GenBank/DDBJ whole genome shotgun (WGS) entry which is preliminary data.</text>
</comment>
<evidence type="ECO:0000256" key="2">
    <source>
        <dbReference type="ARBA" id="ARBA00022679"/>
    </source>
</evidence>
<dbReference type="PANTHER" id="PTHR43900">
    <property type="entry name" value="GLUTATHIONE S-TRANSFERASE RHO"/>
    <property type="match status" value="1"/>
</dbReference>
<dbReference type="AlphaFoldDB" id="A0A397UUT0"/>
<dbReference type="Gene3D" id="3.40.30.10">
    <property type="entry name" value="Glutaredoxin"/>
    <property type="match status" value="1"/>
</dbReference>
<evidence type="ECO:0000313" key="7">
    <source>
        <dbReference type="Proteomes" id="UP000266673"/>
    </source>
</evidence>
<protein>
    <recommendedName>
        <fullName evidence="1">glutathione transferase</fullName>
        <ecNumber evidence="1">2.5.1.18</ecNumber>
    </recommendedName>
</protein>
<evidence type="ECO:0000256" key="3">
    <source>
        <dbReference type="ARBA" id="ARBA00047960"/>
    </source>
</evidence>
<dbReference type="EC" id="2.5.1.18" evidence="1"/>
<feature type="domain" description="GST C-terminal" evidence="5">
    <location>
        <begin position="91"/>
        <end position="215"/>
    </location>
</feature>
<dbReference type="Pfam" id="PF00043">
    <property type="entry name" value="GST_C"/>
    <property type="match status" value="1"/>
</dbReference>
<dbReference type="PROSITE" id="PS50405">
    <property type="entry name" value="GST_CTER"/>
    <property type="match status" value="1"/>
</dbReference>
<dbReference type="Proteomes" id="UP000266673">
    <property type="component" value="Unassembled WGS sequence"/>
</dbReference>
<proteinExistence type="predicted"/>
<gene>
    <name evidence="6" type="ORF">C2G38_2248531</name>
</gene>
<dbReference type="Gene3D" id="1.20.1050.10">
    <property type="match status" value="1"/>
</dbReference>
<dbReference type="GO" id="GO:0004364">
    <property type="term" value="F:glutathione transferase activity"/>
    <property type="evidence" value="ECO:0007669"/>
    <property type="project" value="UniProtKB-EC"/>
</dbReference>
<evidence type="ECO:0000313" key="6">
    <source>
        <dbReference type="EMBL" id="RIB13994.1"/>
    </source>
</evidence>
<sequence>MTIKLIGFPYSGPTMRVIITLRELGLPYEFETPANFEVLKTEDFLANKNPFGKIPVLFDGDFRIIESRSICRYLASKYQGKNNNTILIPNDVHKAGLVDQFVSFEIFYYDPPAFKFVSQEVFAEKFWNKNPDPEIIKQGREELIKVLDIYEKLLEGKEYLNGEFSLADIYHSPYTHYVYGVAKHSELWDSRPNVKNWWNRLRNREAVKKTLEEIP</sequence>
<dbReference type="InterPro" id="IPR036282">
    <property type="entry name" value="Glutathione-S-Trfase_C_sf"/>
</dbReference>
<evidence type="ECO:0000256" key="1">
    <source>
        <dbReference type="ARBA" id="ARBA00012452"/>
    </source>
</evidence>
<accession>A0A397UUT0</accession>
<dbReference type="OrthoDB" id="249703at2759"/>
<dbReference type="PANTHER" id="PTHR43900:SF3">
    <property type="entry name" value="GLUTATHIONE S-TRANSFERASE RHO"/>
    <property type="match status" value="1"/>
</dbReference>